<evidence type="ECO:0000256" key="6">
    <source>
        <dbReference type="SAM" id="Phobius"/>
    </source>
</evidence>
<dbReference type="Proteomes" id="UP001360560">
    <property type="component" value="Unassembled WGS sequence"/>
</dbReference>
<evidence type="ECO:0000256" key="4">
    <source>
        <dbReference type="ARBA" id="ARBA00023136"/>
    </source>
</evidence>
<feature type="transmembrane region" description="Helical" evidence="6">
    <location>
        <begin position="404"/>
        <end position="424"/>
    </location>
</feature>
<sequence>MRYILRTFEKYGAPKPSSCVIFVYSTIVGLCSGFLYLYSSWVPNFASHLKLTPAETGYLTIMFSAGSTVGGIIVGHIIDSFGTETGTLVGGVLTIISHLILRFFYIHEVKNVVVISIFIGISAFAAIGPEFAAMKAMSSTFPENKGLATSCVVGAFALGALVFSTVFGRMDTPNLLLAIGLGNGFILSAGVFFVRELDINEIYEMIDSPEEYPGDSTSSSLINSPCYRDIDNNYDTFNPGYNTATESPSITDENSESNKKTSSELHETSIHYRASMSVDSTSQVETIANNLDIVNPQPQFFIDRVNYKLKEFTDGLIFQIFSSRLFFLTFLSLAFLVSVGQTYIFSVGYVVQNQYFNPDYSYTISQQDYQNAQVKIFSFCNFAGRFASGYFSDILVSRFQVQRLWNITICVCLLFLAQVLLTQLNNLDHLYIISLITGFAFGIIYGTFPPTVSDYYSSTVYSTVWGTVTIGPMVTNAILTRYFSYNMEKNGNFDDELQQFVCYEGVDCYKNTFYMTQGFCICGLVIVLYTIWYKKHILKDKVFT</sequence>
<dbReference type="PANTHER" id="PTHR21576:SF158">
    <property type="entry name" value="RIBOSOMAL RNA-PROCESSING PROTEIN 12-LIKE CONSERVED DOMAIN-CONTAINING PROTEIN"/>
    <property type="match status" value="1"/>
</dbReference>
<dbReference type="Gene3D" id="1.20.1250.20">
    <property type="entry name" value="MFS general substrate transporter like domains"/>
    <property type="match status" value="2"/>
</dbReference>
<gene>
    <name evidence="7" type="ORF">DASC09_008610</name>
</gene>
<keyword evidence="3 6" id="KW-1133">Transmembrane helix</keyword>
<feature type="region of interest" description="Disordered" evidence="5">
    <location>
        <begin position="241"/>
        <end position="264"/>
    </location>
</feature>
<feature type="transmembrane region" description="Helical" evidence="6">
    <location>
        <begin position="460"/>
        <end position="479"/>
    </location>
</feature>
<proteinExistence type="predicted"/>
<dbReference type="InterPro" id="IPR036259">
    <property type="entry name" value="MFS_trans_sf"/>
</dbReference>
<evidence type="ECO:0000256" key="5">
    <source>
        <dbReference type="SAM" id="MobiDB-lite"/>
    </source>
</evidence>
<evidence type="ECO:0000256" key="3">
    <source>
        <dbReference type="ARBA" id="ARBA00022989"/>
    </source>
</evidence>
<feature type="transmembrane region" description="Helical" evidence="6">
    <location>
        <begin position="513"/>
        <end position="532"/>
    </location>
</feature>
<evidence type="ECO:0000313" key="7">
    <source>
        <dbReference type="EMBL" id="GMM33536.1"/>
    </source>
</evidence>
<reference evidence="7 8" key="1">
    <citation type="journal article" date="2023" name="Elife">
        <title>Identification of key yeast species and microbe-microbe interactions impacting larval growth of Drosophila in the wild.</title>
        <authorList>
            <person name="Mure A."/>
            <person name="Sugiura Y."/>
            <person name="Maeda R."/>
            <person name="Honda K."/>
            <person name="Sakurai N."/>
            <person name="Takahashi Y."/>
            <person name="Watada M."/>
            <person name="Katoh T."/>
            <person name="Gotoh A."/>
            <person name="Gotoh Y."/>
            <person name="Taniguchi I."/>
            <person name="Nakamura K."/>
            <person name="Hayashi T."/>
            <person name="Katayama T."/>
            <person name="Uemura T."/>
            <person name="Hattori Y."/>
        </authorList>
    </citation>
    <scope>NUCLEOTIDE SEQUENCE [LARGE SCALE GENOMIC DNA]</scope>
    <source>
        <strain evidence="7 8">SC-9</strain>
    </source>
</reference>
<comment type="caution">
    <text evidence="7">The sequence shown here is derived from an EMBL/GenBank/DDBJ whole genome shotgun (WGS) entry which is preliminary data.</text>
</comment>
<feature type="transmembrane region" description="Helical" evidence="6">
    <location>
        <begin position="58"/>
        <end position="78"/>
    </location>
</feature>
<evidence type="ECO:0000256" key="2">
    <source>
        <dbReference type="ARBA" id="ARBA00022692"/>
    </source>
</evidence>
<keyword evidence="8" id="KW-1185">Reference proteome</keyword>
<evidence type="ECO:0000256" key="1">
    <source>
        <dbReference type="ARBA" id="ARBA00004141"/>
    </source>
</evidence>
<dbReference type="PANTHER" id="PTHR21576">
    <property type="entry name" value="UNCHARACTERIZED NODULIN-LIKE PROTEIN"/>
    <property type="match status" value="1"/>
</dbReference>
<name>A0AAV5QFU4_9ASCO</name>
<feature type="transmembrane region" description="Helical" evidence="6">
    <location>
        <begin position="174"/>
        <end position="194"/>
    </location>
</feature>
<evidence type="ECO:0008006" key="9">
    <source>
        <dbReference type="Google" id="ProtNLM"/>
    </source>
</evidence>
<comment type="subcellular location">
    <subcellularLocation>
        <location evidence="1">Membrane</location>
        <topology evidence="1">Multi-pass membrane protein</topology>
    </subcellularLocation>
</comment>
<feature type="transmembrane region" description="Helical" evidence="6">
    <location>
        <begin position="430"/>
        <end position="448"/>
    </location>
</feature>
<feature type="transmembrane region" description="Helical" evidence="6">
    <location>
        <begin position="21"/>
        <end position="38"/>
    </location>
</feature>
<evidence type="ECO:0000313" key="8">
    <source>
        <dbReference type="Proteomes" id="UP001360560"/>
    </source>
</evidence>
<organism evidence="7 8">
    <name type="scientific">Saccharomycopsis crataegensis</name>
    <dbReference type="NCBI Taxonomy" id="43959"/>
    <lineage>
        <taxon>Eukaryota</taxon>
        <taxon>Fungi</taxon>
        <taxon>Dikarya</taxon>
        <taxon>Ascomycota</taxon>
        <taxon>Saccharomycotina</taxon>
        <taxon>Saccharomycetes</taxon>
        <taxon>Saccharomycopsidaceae</taxon>
        <taxon>Saccharomycopsis</taxon>
    </lineage>
</organism>
<feature type="transmembrane region" description="Helical" evidence="6">
    <location>
        <begin position="146"/>
        <end position="168"/>
    </location>
</feature>
<dbReference type="EMBL" id="BTFZ01000001">
    <property type="protein sequence ID" value="GMM33536.1"/>
    <property type="molecule type" value="Genomic_DNA"/>
</dbReference>
<dbReference type="RefSeq" id="XP_064850536.1">
    <property type="nucleotide sequence ID" value="XM_064994464.1"/>
</dbReference>
<dbReference type="InterPro" id="IPR011701">
    <property type="entry name" value="MFS"/>
</dbReference>
<dbReference type="AlphaFoldDB" id="A0AAV5QFU4"/>
<keyword evidence="4 6" id="KW-0472">Membrane</keyword>
<feature type="compositionally biased region" description="Polar residues" evidence="5">
    <location>
        <begin position="241"/>
        <end position="252"/>
    </location>
</feature>
<feature type="transmembrane region" description="Helical" evidence="6">
    <location>
        <begin position="325"/>
        <end position="352"/>
    </location>
</feature>
<dbReference type="GO" id="GO:0022857">
    <property type="term" value="F:transmembrane transporter activity"/>
    <property type="evidence" value="ECO:0007669"/>
    <property type="project" value="InterPro"/>
</dbReference>
<dbReference type="Pfam" id="PF07690">
    <property type="entry name" value="MFS_1"/>
    <property type="match status" value="1"/>
</dbReference>
<feature type="transmembrane region" description="Helical" evidence="6">
    <location>
        <begin position="85"/>
        <end position="106"/>
    </location>
</feature>
<dbReference type="GO" id="GO:0000329">
    <property type="term" value="C:fungal-type vacuole membrane"/>
    <property type="evidence" value="ECO:0007669"/>
    <property type="project" value="TreeGrafter"/>
</dbReference>
<dbReference type="GeneID" id="90071515"/>
<feature type="transmembrane region" description="Helical" evidence="6">
    <location>
        <begin position="112"/>
        <end position="134"/>
    </location>
</feature>
<dbReference type="SUPFAM" id="SSF103473">
    <property type="entry name" value="MFS general substrate transporter"/>
    <property type="match status" value="2"/>
</dbReference>
<accession>A0AAV5QFU4</accession>
<protein>
    <recommendedName>
        <fullName evidence="9">Nodulin-like domain-containing protein</fullName>
    </recommendedName>
</protein>
<keyword evidence="2 6" id="KW-0812">Transmembrane</keyword>